<gene>
    <name evidence="5" type="ORF">Ahy_B10g102340</name>
</gene>
<evidence type="ECO:0000259" key="4">
    <source>
        <dbReference type="PROSITE" id="PS50830"/>
    </source>
</evidence>
<keyword evidence="6" id="KW-1185">Reference proteome</keyword>
<sequence length="299" mass="33895">MENAGDYDSLESATTLGVSALAHDLLHFGVTSQVPERLSNHVVSPKTDQAKWYRKLLDSCKEAKPLPTTSEEASTLVTHTLRKYQKADVEGLLAFYGLPQPQDEVKSPSITNGVKFEMHTLPVDAKEVEDGDGITVYVSTEDPRESPCVPPNVLTASLRRSEACALRNHAEADAFHREIIDSGYRVLNIQNEEILARKYRIRLRGIDAPESSMRYGKVAKKELRNAVQGKSLRILVYGEDRYGRCVSDVYYNGVFVQWEREARERRVGLWALSNPEKPWDWRKDRREAEAKSINFIKST</sequence>
<feature type="domain" description="TNase-like" evidence="4">
    <location>
        <begin position="119"/>
        <end position="253"/>
    </location>
</feature>
<dbReference type="GO" id="GO:0004519">
    <property type="term" value="F:endonuclease activity"/>
    <property type="evidence" value="ECO:0007669"/>
    <property type="project" value="UniProtKB-KW"/>
</dbReference>
<reference evidence="5 6" key="1">
    <citation type="submission" date="2019-01" db="EMBL/GenBank/DDBJ databases">
        <title>Sequencing of cultivated peanut Arachis hypogaea provides insights into genome evolution and oil improvement.</title>
        <authorList>
            <person name="Chen X."/>
        </authorList>
    </citation>
    <scope>NUCLEOTIDE SEQUENCE [LARGE SCALE GENOMIC DNA]</scope>
    <source>
        <strain evidence="6">cv. Fuhuasheng</strain>
        <tissue evidence="5">Leaves</tissue>
    </source>
</reference>
<evidence type="ECO:0000256" key="2">
    <source>
        <dbReference type="ARBA" id="ARBA00022759"/>
    </source>
</evidence>
<evidence type="ECO:0000313" key="6">
    <source>
        <dbReference type="Proteomes" id="UP000289738"/>
    </source>
</evidence>
<evidence type="ECO:0000256" key="3">
    <source>
        <dbReference type="ARBA" id="ARBA00022801"/>
    </source>
</evidence>
<dbReference type="GO" id="GO:0005737">
    <property type="term" value="C:cytoplasm"/>
    <property type="evidence" value="ECO:0007669"/>
    <property type="project" value="TreeGrafter"/>
</dbReference>
<dbReference type="InterPro" id="IPR016071">
    <property type="entry name" value="Staphylococal_nuclease_OB-fold"/>
</dbReference>
<dbReference type="Pfam" id="PF00565">
    <property type="entry name" value="SNase"/>
    <property type="match status" value="1"/>
</dbReference>
<organism evidence="5 6">
    <name type="scientific">Arachis hypogaea</name>
    <name type="common">Peanut</name>
    <dbReference type="NCBI Taxonomy" id="3818"/>
    <lineage>
        <taxon>Eukaryota</taxon>
        <taxon>Viridiplantae</taxon>
        <taxon>Streptophyta</taxon>
        <taxon>Embryophyta</taxon>
        <taxon>Tracheophyta</taxon>
        <taxon>Spermatophyta</taxon>
        <taxon>Magnoliopsida</taxon>
        <taxon>eudicotyledons</taxon>
        <taxon>Gunneridae</taxon>
        <taxon>Pentapetalae</taxon>
        <taxon>rosids</taxon>
        <taxon>fabids</taxon>
        <taxon>Fabales</taxon>
        <taxon>Fabaceae</taxon>
        <taxon>Papilionoideae</taxon>
        <taxon>50 kb inversion clade</taxon>
        <taxon>dalbergioids sensu lato</taxon>
        <taxon>Dalbergieae</taxon>
        <taxon>Pterocarpus clade</taxon>
        <taxon>Arachis</taxon>
    </lineage>
</organism>
<protein>
    <recommendedName>
        <fullName evidence="4">TNase-like domain-containing protein</fullName>
    </recommendedName>
</protein>
<evidence type="ECO:0000313" key="5">
    <source>
        <dbReference type="EMBL" id="RYQ83594.1"/>
    </source>
</evidence>
<dbReference type="SMART" id="SM00318">
    <property type="entry name" value="SNc"/>
    <property type="match status" value="1"/>
</dbReference>
<proteinExistence type="predicted"/>
<dbReference type="PANTHER" id="PTHR12302">
    <property type="entry name" value="EBNA2 BINDING PROTEIN P100"/>
    <property type="match status" value="1"/>
</dbReference>
<dbReference type="Gene3D" id="2.40.50.90">
    <property type="match status" value="1"/>
</dbReference>
<dbReference type="SUPFAM" id="SSF50199">
    <property type="entry name" value="Staphylococcal nuclease"/>
    <property type="match status" value="1"/>
</dbReference>
<dbReference type="AlphaFoldDB" id="A0A444X1I0"/>
<comment type="caution">
    <text evidence="5">The sequence shown here is derived from an EMBL/GenBank/DDBJ whole genome shotgun (WGS) entry which is preliminary data.</text>
</comment>
<dbReference type="PANTHER" id="PTHR12302:SF3">
    <property type="entry name" value="SERINE_THREONINE-PROTEIN KINASE 31"/>
    <property type="match status" value="1"/>
</dbReference>
<dbReference type="EMBL" id="SDMP01000020">
    <property type="protein sequence ID" value="RYQ83594.1"/>
    <property type="molecule type" value="Genomic_DNA"/>
</dbReference>
<dbReference type="GO" id="GO:0016787">
    <property type="term" value="F:hydrolase activity"/>
    <property type="evidence" value="ECO:0007669"/>
    <property type="project" value="UniProtKB-KW"/>
</dbReference>
<keyword evidence="1" id="KW-0540">Nuclease</keyword>
<dbReference type="InterPro" id="IPR035437">
    <property type="entry name" value="SNase_OB-fold_sf"/>
</dbReference>
<keyword evidence="3" id="KW-0378">Hydrolase</keyword>
<dbReference type="Proteomes" id="UP000289738">
    <property type="component" value="Chromosome B10"/>
</dbReference>
<keyword evidence="2" id="KW-0255">Endonuclease</keyword>
<name>A0A444X1I0_ARAHY</name>
<dbReference type="PROSITE" id="PS50830">
    <property type="entry name" value="TNASE_3"/>
    <property type="match status" value="1"/>
</dbReference>
<accession>A0A444X1I0</accession>
<evidence type="ECO:0000256" key="1">
    <source>
        <dbReference type="ARBA" id="ARBA00022722"/>
    </source>
</evidence>